<feature type="domain" description="DUF5689" evidence="1">
    <location>
        <begin position="330"/>
        <end position="558"/>
    </location>
</feature>
<evidence type="ECO:0000313" key="2">
    <source>
        <dbReference type="EMBL" id="OCA77874.1"/>
    </source>
</evidence>
<evidence type="ECO:0000313" key="3">
    <source>
        <dbReference type="EMBL" id="SHK87947.1"/>
    </source>
</evidence>
<dbReference type="NCBIfam" id="NF038128">
    <property type="entry name" value="choice_anch_J"/>
    <property type="match status" value="1"/>
</dbReference>
<proteinExistence type="predicted"/>
<dbReference type="Gene3D" id="2.60.120.200">
    <property type="match status" value="1"/>
</dbReference>
<dbReference type="EMBL" id="FRBM01000001">
    <property type="protein sequence ID" value="SHK87947.1"/>
    <property type="molecule type" value="Genomic_DNA"/>
</dbReference>
<evidence type="ECO:0000313" key="4">
    <source>
        <dbReference type="Proteomes" id="UP000093508"/>
    </source>
</evidence>
<dbReference type="EMBL" id="MAYF01000308">
    <property type="protein sequence ID" value="OCA77874.1"/>
    <property type="molecule type" value="Genomic_DNA"/>
</dbReference>
<dbReference type="RefSeq" id="WP_066697631.1">
    <property type="nucleotide sequence ID" value="NZ_FRBM01000001.1"/>
</dbReference>
<gene>
    <name evidence="2" type="ORF">BBH99_10775</name>
    <name evidence="3" type="ORF">SAMN05444407_101462</name>
</gene>
<evidence type="ECO:0000259" key="1">
    <source>
        <dbReference type="Pfam" id="PF18942"/>
    </source>
</evidence>
<reference evidence="3 5" key="2">
    <citation type="submission" date="2016-11" db="EMBL/GenBank/DDBJ databases">
        <authorList>
            <person name="Jaros S."/>
            <person name="Januszkiewicz K."/>
            <person name="Wedrychowicz H."/>
        </authorList>
    </citation>
    <scope>NUCLEOTIDE SEQUENCE [LARGE SCALE GENOMIC DNA]</scope>
    <source>
        <strain evidence="3 5">DSM 27621</strain>
    </source>
</reference>
<dbReference type="Proteomes" id="UP000093508">
    <property type="component" value="Unassembled WGS sequence"/>
</dbReference>
<protein>
    <recommendedName>
        <fullName evidence="1">DUF5689 domain-containing protein</fullName>
    </recommendedName>
</protein>
<dbReference type="STRING" id="1423959.SAMN05444407_101462"/>
<dbReference type="InterPro" id="IPR043744">
    <property type="entry name" value="DUF5689"/>
</dbReference>
<keyword evidence="4" id="KW-1185">Reference proteome</keyword>
<dbReference type="PROSITE" id="PS51257">
    <property type="entry name" value="PROKAR_LIPOPROTEIN"/>
    <property type="match status" value="1"/>
</dbReference>
<name>A0A1M6W2R1_9FLAO</name>
<dbReference type="AlphaFoldDB" id="A0A1M6W2R1"/>
<dbReference type="OrthoDB" id="1492759at2"/>
<sequence length="740" mass="80699">MKKYNSILKYICIAVASLWITVGCVHDDKYDEPNLDGYACVADFKANVTLSELKKKFTENNPSGAAYVFPADKPNDPSDDLFIEGYVSSTDETGNIYKTIYIQDALKDPTHGFTISVDMVSSYTRFPQGSKIYVKLNGLAVGTYGGVVQLGVKTGAESTANGVSRIPEKLAPSVILRSCTTRGEITPRVISIADLKANEDLIGCLVQLNNVEFDARALCSNYAPNGETVDKVIGQNWDKLAKVYKNTAVVRNSGYSSFANQYIPAGQGTFKGIFSKFQSGSNTTYQFYINKVTDLDMEGGPLNAEGKDPHFPRQDEIQENPCRFSNANLTTKTIADIKQLGASLPTNGLVLAEITGDFYVKAQVTANDEAGNLFKYLYVEDATGGIKININKTDLFQDARFKVGKDLYIKLKGLYLRNVSGELQLGSNESVSTIGYRIREENIYKHLYDSNEPARTVIASERTISQLTTADVGRWIKIKDLEFINGDLGKTYADGTAVSNRTLEDCSGKTITLRTSGRAVFAGKAASTIEVAGGKGDVYAILSVFNGTYQLWFTKLPDLQLTNPRCDGSIYTPLPVLYKDDFASGGFNNTEWTAVNKVGPNQFWNTSNQGNGTNYYAMMNGNAGGAGNNFDNEDWLISKAVSLVGKSKAVVTFTTDVRYAGNALQVFATDNYTGDVTTTTWTPLPAILDTNTGAFGDWVSSGNVDLSAFLGKNVRIAFKYTSTTSAASTWEVDDFKIKGQ</sequence>
<dbReference type="Pfam" id="PF18942">
    <property type="entry name" value="DUF5689"/>
    <property type="match status" value="2"/>
</dbReference>
<accession>A0A1M6W2R1</accession>
<feature type="domain" description="DUF5689" evidence="1">
    <location>
        <begin position="46"/>
        <end position="294"/>
    </location>
</feature>
<reference evidence="2 4" key="1">
    <citation type="submission" date="2016-07" db="EMBL/GenBank/DDBJ databases">
        <authorList>
            <person name="Jeong J.-J."/>
            <person name="Kim D.W."/>
            <person name="Sang M.K."/>
            <person name="Choi I.-G."/>
            <person name="Kim K.D."/>
        </authorList>
    </citation>
    <scope>NUCLEOTIDE SEQUENCE [LARGE SCALE GENOMIC DNA]</scope>
    <source>
        <strain evidence="2 4">C-26</strain>
    </source>
</reference>
<dbReference type="Proteomes" id="UP000184069">
    <property type="component" value="Unassembled WGS sequence"/>
</dbReference>
<organism evidence="3 5">
    <name type="scientific">Chryseobacterium contaminans</name>
    <dbReference type="NCBI Taxonomy" id="1423959"/>
    <lineage>
        <taxon>Bacteria</taxon>
        <taxon>Pseudomonadati</taxon>
        <taxon>Bacteroidota</taxon>
        <taxon>Flavobacteriia</taxon>
        <taxon>Flavobacteriales</taxon>
        <taxon>Weeksellaceae</taxon>
        <taxon>Chryseobacterium group</taxon>
        <taxon>Chryseobacterium</taxon>
    </lineage>
</organism>
<evidence type="ECO:0000313" key="5">
    <source>
        <dbReference type="Proteomes" id="UP000184069"/>
    </source>
</evidence>